<feature type="transmembrane region" description="Helical" evidence="1">
    <location>
        <begin position="22"/>
        <end position="44"/>
    </location>
</feature>
<evidence type="ECO:0000256" key="1">
    <source>
        <dbReference type="SAM" id="Phobius"/>
    </source>
</evidence>
<gene>
    <name evidence="2" type="ORF">RCL2_001472800</name>
</gene>
<evidence type="ECO:0000313" key="2">
    <source>
        <dbReference type="EMBL" id="GES87744.1"/>
    </source>
</evidence>
<accession>A0A8H3LIQ1</accession>
<keyword evidence="1" id="KW-1133">Transmembrane helix</keyword>
<keyword evidence="1" id="KW-0812">Transmembrane</keyword>
<organism evidence="2 3">
    <name type="scientific">Rhizophagus clarus</name>
    <dbReference type="NCBI Taxonomy" id="94130"/>
    <lineage>
        <taxon>Eukaryota</taxon>
        <taxon>Fungi</taxon>
        <taxon>Fungi incertae sedis</taxon>
        <taxon>Mucoromycota</taxon>
        <taxon>Glomeromycotina</taxon>
        <taxon>Glomeromycetes</taxon>
        <taxon>Glomerales</taxon>
        <taxon>Glomeraceae</taxon>
        <taxon>Rhizophagus</taxon>
    </lineage>
</organism>
<name>A0A8H3LIQ1_9GLOM</name>
<reference evidence="2" key="1">
    <citation type="submission" date="2019-10" db="EMBL/GenBank/DDBJ databases">
        <title>Conservation and host-specific expression of non-tandemly repeated heterogenous ribosome RNA gene in arbuscular mycorrhizal fungi.</title>
        <authorList>
            <person name="Maeda T."/>
            <person name="Kobayashi Y."/>
            <person name="Nakagawa T."/>
            <person name="Ezawa T."/>
            <person name="Yamaguchi K."/>
            <person name="Bino T."/>
            <person name="Nishimoto Y."/>
            <person name="Shigenobu S."/>
            <person name="Kawaguchi M."/>
        </authorList>
    </citation>
    <scope>NUCLEOTIDE SEQUENCE</scope>
    <source>
        <strain evidence="2">HR1</strain>
    </source>
</reference>
<protein>
    <submittedName>
        <fullName evidence="2">Uncharacterized protein</fullName>
    </submittedName>
</protein>
<keyword evidence="1" id="KW-0472">Membrane</keyword>
<sequence>MSYSGLLSPTFLRHFILEGLEILYFVVCSNENQLISTIFFISIYPNKFAKNTAKRLSTRNSQLNVYLRR</sequence>
<dbReference type="Proteomes" id="UP000615446">
    <property type="component" value="Unassembled WGS sequence"/>
</dbReference>
<dbReference type="AlphaFoldDB" id="A0A8H3LIQ1"/>
<dbReference type="EMBL" id="BLAL01000169">
    <property type="protein sequence ID" value="GES87744.1"/>
    <property type="molecule type" value="Genomic_DNA"/>
</dbReference>
<comment type="caution">
    <text evidence="2">The sequence shown here is derived from an EMBL/GenBank/DDBJ whole genome shotgun (WGS) entry which is preliminary data.</text>
</comment>
<proteinExistence type="predicted"/>
<evidence type="ECO:0000313" key="3">
    <source>
        <dbReference type="Proteomes" id="UP000615446"/>
    </source>
</evidence>